<dbReference type="InterPro" id="IPR007060">
    <property type="entry name" value="FtsL/DivIC"/>
</dbReference>
<evidence type="ECO:0000313" key="2">
    <source>
        <dbReference type="EMBL" id="SIN65293.1"/>
    </source>
</evidence>
<accession>A0ABY1JC71</accession>
<proteinExistence type="predicted"/>
<organism evidence="2 3">
    <name type="scientific">Acetomicrobium flavidum</name>
    <dbReference type="NCBI Taxonomy" id="49896"/>
    <lineage>
        <taxon>Bacteria</taxon>
        <taxon>Thermotogati</taxon>
        <taxon>Synergistota</taxon>
        <taxon>Synergistia</taxon>
        <taxon>Synergistales</taxon>
        <taxon>Acetomicrobiaceae</taxon>
        <taxon>Acetomicrobium</taxon>
    </lineage>
</organism>
<feature type="transmembrane region" description="Helical" evidence="1">
    <location>
        <begin position="6"/>
        <end position="24"/>
    </location>
</feature>
<comment type="caution">
    <text evidence="2">The sequence shown here is derived from an EMBL/GenBank/DDBJ whole genome shotgun (WGS) entry which is preliminary data.</text>
</comment>
<evidence type="ECO:0000313" key="3">
    <source>
        <dbReference type="Proteomes" id="UP000185093"/>
    </source>
</evidence>
<keyword evidence="1" id="KW-0472">Membrane</keyword>
<dbReference type="Proteomes" id="UP000185093">
    <property type="component" value="Unassembled WGS sequence"/>
</dbReference>
<protein>
    <submittedName>
        <fullName evidence="2">Septum formation initiator</fullName>
    </submittedName>
</protein>
<gene>
    <name evidence="2" type="ORF">SAMN05444368_0741</name>
</gene>
<reference evidence="2 3" key="1">
    <citation type="submission" date="2016-11" db="EMBL/GenBank/DDBJ databases">
        <authorList>
            <person name="Varghese N."/>
            <person name="Submissions S."/>
        </authorList>
    </citation>
    <scope>NUCLEOTIDE SEQUENCE [LARGE SCALE GENOMIC DNA]</scope>
    <source>
        <strain evidence="2 3">DSM 20664</strain>
    </source>
</reference>
<dbReference type="Pfam" id="PF04977">
    <property type="entry name" value="DivIC"/>
    <property type="match status" value="1"/>
</dbReference>
<name>A0ABY1JC71_9BACT</name>
<evidence type="ECO:0000256" key="1">
    <source>
        <dbReference type="SAM" id="Phobius"/>
    </source>
</evidence>
<keyword evidence="1" id="KW-0812">Transmembrane</keyword>
<sequence>MFRLRWIAVTLFSLMIFLILLNGYTRELKKLNELSRCIDERVQTLVRLRLDIYDKNEKIAYYSTPEGIARLARQEFNLVLPGERIYILKYFEPEEDGKDNPLN</sequence>
<dbReference type="RefSeq" id="WP_014806264.1">
    <property type="nucleotide sequence ID" value="NZ_DAORXD010000001.1"/>
</dbReference>
<keyword evidence="3" id="KW-1185">Reference proteome</keyword>
<keyword evidence="1" id="KW-1133">Transmembrane helix</keyword>
<dbReference type="EMBL" id="FSQZ01000001">
    <property type="protein sequence ID" value="SIN65293.1"/>
    <property type="molecule type" value="Genomic_DNA"/>
</dbReference>